<dbReference type="AlphaFoldDB" id="A9LH20"/>
<dbReference type="EMBL" id="EF591888">
    <property type="protein sequence ID" value="ABX10697.1"/>
    <property type="molecule type" value="Genomic_DNA"/>
</dbReference>
<reference evidence="1" key="1">
    <citation type="journal article" date="2007" name="ISME J.">
        <title>Fosmids of novel marine Planctomycetes from the Namibian and Oregon coast upwelling systems and their cross-comparison with planctomycete genomes.</title>
        <authorList>
            <person name="Woebken D."/>
            <person name="Teeling H."/>
            <person name="Wecker P."/>
            <person name="Dumitriu A."/>
            <person name="Kostadinov I."/>
            <person name="DeLong E.F."/>
            <person name="Amann R."/>
            <person name="Gloeckner F.O."/>
        </authorList>
    </citation>
    <scope>NUCLEOTIDE SEQUENCE</scope>
</reference>
<accession>A9LH20</accession>
<dbReference type="PROSITE" id="PS51257">
    <property type="entry name" value="PROKAR_LIPOPROTEIN"/>
    <property type="match status" value="1"/>
</dbReference>
<protein>
    <submittedName>
        <fullName evidence="1">Hypothetical secreted protein</fullName>
    </submittedName>
</protein>
<organism evidence="1">
    <name type="scientific">uncultured planctomycete 8FN</name>
    <dbReference type="NCBI Taxonomy" id="455070"/>
    <lineage>
        <taxon>Bacteria</taxon>
        <taxon>Pseudomonadati</taxon>
        <taxon>Planctomycetota</taxon>
        <taxon>Planctomycetia</taxon>
        <taxon>Planctomycetales</taxon>
        <taxon>environmental samples</taxon>
    </lineage>
</organism>
<sequence>MVQRTALWLLIIAGCQSVSSQEDATSAFIDPFSPKKQVQQQAVPSTQKSFLPKITLPKLPKIPNLNPFAPKIAKSPAVQKNKPNVFQTIGVNTKVFFNKASHTLMPWTKPSPKNGPVKIVPAFMQQENQSTKKKTFGFQPFQLFSSGAKPTKKTPSSSFFFK</sequence>
<name>A9LH20_9BACT</name>
<proteinExistence type="predicted"/>
<evidence type="ECO:0000313" key="1">
    <source>
        <dbReference type="EMBL" id="ABX10697.1"/>
    </source>
</evidence>
<gene>
    <name evidence="1" type="ORF">8FN_19</name>
</gene>